<feature type="domain" description="Enoyl reductase (ER)" evidence="13">
    <location>
        <begin position="19"/>
        <end position="364"/>
    </location>
</feature>
<proteinExistence type="inferred from homology"/>
<dbReference type="SMART" id="SM00829">
    <property type="entry name" value="PKS_ER"/>
    <property type="match status" value="1"/>
</dbReference>
<sequence>MPINEESDVATAVFTSELGLPSKVVSVHEIELGPLPEDQVAIDMLASSINPVDKLTIEGGSPVPLNNISFKLSKKNNSTENETIVSTMLGLEGVGRVVKIGSNAKKAINGDLEVGDYVIPFSFGKFGSWSTRIHLSPSDLVVFKKDDRINASDLCSVNINISTAYRMLLDIEKLNAGDYVIQNGANSSVGKYVIQLANIWGFKTINIIRDRLDFEKDVSDMKKLGADIVIKDTELDSSTTKDLLGSLSSPIRLGLNFVNGPNAAKMANYLSHGATFATYGTIVNEPIPIYPNLFLLQRLKFIGFSLFEFYYGNPKEEWVKTWISIVDLLKSKKLKPQDSQHTVLYDLSASNKHFDTEKFRNSVLYAINSKQKTLLILNKD</sequence>
<dbReference type="GO" id="GO:0141148">
    <property type="term" value="F:enoyl-[acyl-carrier-protein] reductase (NADPH) activity"/>
    <property type="evidence" value="ECO:0007669"/>
    <property type="project" value="UniProtKB-EC"/>
</dbReference>
<evidence type="ECO:0000256" key="12">
    <source>
        <dbReference type="ARBA" id="ARBA00048843"/>
    </source>
</evidence>
<keyword evidence="6" id="KW-0809">Transit peptide</keyword>
<dbReference type="AlphaFoldDB" id="A0A1R1XZX4"/>
<evidence type="ECO:0000313" key="14">
    <source>
        <dbReference type="EMBL" id="OMJ20119.1"/>
    </source>
</evidence>
<keyword evidence="15" id="KW-1185">Reference proteome</keyword>
<dbReference type="OrthoDB" id="7482721at2759"/>
<dbReference type="PANTHER" id="PTHR43981">
    <property type="entry name" value="ENOYL-[ACYL-CARRIER-PROTEIN] REDUCTASE, MITOCHONDRIAL"/>
    <property type="match status" value="1"/>
</dbReference>
<dbReference type="Gene3D" id="3.40.50.720">
    <property type="entry name" value="NAD(P)-binding Rossmann-like Domain"/>
    <property type="match status" value="1"/>
</dbReference>
<keyword evidence="8" id="KW-0443">Lipid metabolism</keyword>
<evidence type="ECO:0000256" key="10">
    <source>
        <dbReference type="ARBA" id="ARBA00023160"/>
    </source>
</evidence>
<reference evidence="14 15" key="1">
    <citation type="submission" date="2017-01" db="EMBL/GenBank/DDBJ databases">
        <authorList>
            <person name="Mah S.A."/>
            <person name="Swanson W.J."/>
            <person name="Moy G.W."/>
            <person name="Vacquier V.D."/>
        </authorList>
    </citation>
    <scope>NUCLEOTIDE SEQUENCE [LARGE SCALE GENOMIC DNA]</scope>
    <source>
        <strain evidence="14 15">GSMNP</strain>
    </source>
</reference>
<keyword evidence="3" id="KW-0444">Lipid biosynthesis</keyword>
<evidence type="ECO:0000313" key="15">
    <source>
        <dbReference type="Proteomes" id="UP000187283"/>
    </source>
</evidence>
<keyword evidence="5" id="KW-0521">NADP</keyword>
<dbReference type="Gene3D" id="3.90.180.10">
    <property type="entry name" value="Medium-chain alcohol dehydrogenases, catalytic domain"/>
    <property type="match status" value="1"/>
</dbReference>
<comment type="catalytic activity">
    <reaction evidence="12">
        <text>a 2,3-saturated acyl-[ACP] + NADP(+) = a (2E)-enoyl-[ACP] + NADPH + H(+)</text>
        <dbReference type="Rhea" id="RHEA:22564"/>
        <dbReference type="Rhea" id="RHEA-COMP:9925"/>
        <dbReference type="Rhea" id="RHEA-COMP:9926"/>
        <dbReference type="ChEBI" id="CHEBI:15378"/>
        <dbReference type="ChEBI" id="CHEBI:57783"/>
        <dbReference type="ChEBI" id="CHEBI:58349"/>
        <dbReference type="ChEBI" id="CHEBI:78784"/>
        <dbReference type="ChEBI" id="CHEBI:78785"/>
        <dbReference type="EC" id="1.3.1.104"/>
    </reaction>
</comment>
<protein>
    <recommendedName>
        <fullName evidence="11">enoyl-[acyl-carrier-protein] reductase</fullName>
        <ecNumber evidence="11">1.3.1.104</ecNumber>
    </recommendedName>
</protein>
<dbReference type="EMBL" id="LSSN01001320">
    <property type="protein sequence ID" value="OMJ20119.1"/>
    <property type="molecule type" value="Genomic_DNA"/>
</dbReference>
<evidence type="ECO:0000256" key="8">
    <source>
        <dbReference type="ARBA" id="ARBA00023098"/>
    </source>
</evidence>
<evidence type="ECO:0000256" key="4">
    <source>
        <dbReference type="ARBA" id="ARBA00022832"/>
    </source>
</evidence>
<gene>
    <name evidence="14" type="ORF">AYI70_g4312</name>
</gene>
<dbReference type="STRING" id="133412.A0A1R1XZX4"/>
<keyword evidence="7" id="KW-0560">Oxidoreductase</keyword>
<keyword evidence="4" id="KW-0276">Fatty acid metabolism</keyword>
<dbReference type="InterPro" id="IPR051034">
    <property type="entry name" value="Mito_Enoyl-ACP_Reductase"/>
</dbReference>
<organism evidence="14 15">
    <name type="scientific">Smittium culicis</name>
    <dbReference type="NCBI Taxonomy" id="133412"/>
    <lineage>
        <taxon>Eukaryota</taxon>
        <taxon>Fungi</taxon>
        <taxon>Fungi incertae sedis</taxon>
        <taxon>Zoopagomycota</taxon>
        <taxon>Kickxellomycotina</taxon>
        <taxon>Harpellomycetes</taxon>
        <taxon>Harpellales</taxon>
        <taxon>Legeriomycetaceae</taxon>
        <taxon>Smittium</taxon>
    </lineage>
</organism>
<evidence type="ECO:0000256" key="5">
    <source>
        <dbReference type="ARBA" id="ARBA00022857"/>
    </source>
</evidence>
<dbReference type="GO" id="GO:0005739">
    <property type="term" value="C:mitochondrion"/>
    <property type="evidence" value="ECO:0007669"/>
    <property type="project" value="UniProtKB-SubCell"/>
</dbReference>
<evidence type="ECO:0000256" key="2">
    <source>
        <dbReference type="ARBA" id="ARBA00010371"/>
    </source>
</evidence>
<keyword evidence="9" id="KW-0496">Mitochondrion</keyword>
<comment type="caution">
    <text evidence="14">The sequence shown here is derived from an EMBL/GenBank/DDBJ whole genome shotgun (WGS) entry which is preliminary data.</text>
</comment>
<comment type="similarity">
    <text evidence="2">Belongs to the zinc-containing alcohol dehydrogenase family. Quinone oxidoreductase subfamily.</text>
</comment>
<dbReference type="PANTHER" id="PTHR43981:SF2">
    <property type="entry name" value="ENOYL-[ACYL-CARRIER-PROTEIN] REDUCTASE, MITOCHONDRIAL"/>
    <property type="match status" value="1"/>
</dbReference>
<dbReference type="Proteomes" id="UP000187283">
    <property type="component" value="Unassembled WGS sequence"/>
</dbReference>
<evidence type="ECO:0000256" key="1">
    <source>
        <dbReference type="ARBA" id="ARBA00004173"/>
    </source>
</evidence>
<evidence type="ECO:0000256" key="11">
    <source>
        <dbReference type="ARBA" id="ARBA00038963"/>
    </source>
</evidence>
<name>A0A1R1XZX4_9FUNG</name>
<dbReference type="InterPro" id="IPR011032">
    <property type="entry name" value="GroES-like_sf"/>
</dbReference>
<dbReference type="SUPFAM" id="SSF51735">
    <property type="entry name" value="NAD(P)-binding Rossmann-fold domains"/>
    <property type="match status" value="1"/>
</dbReference>
<evidence type="ECO:0000256" key="6">
    <source>
        <dbReference type="ARBA" id="ARBA00022946"/>
    </source>
</evidence>
<dbReference type="CDD" id="cd08290">
    <property type="entry name" value="ETR"/>
    <property type="match status" value="1"/>
</dbReference>
<dbReference type="SUPFAM" id="SSF50129">
    <property type="entry name" value="GroES-like"/>
    <property type="match status" value="1"/>
</dbReference>
<dbReference type="InterPro" id="IPR036291">
    <property type="entry name" value="NAD(P)-bd_dom_sf"/>
</dbReference>
<evidence type="ECO:0000256" key="9">
    <source>
        <dbReference type="ARBA" id="ARBA00023128"/>
    </source>
</evidence>
<comment type="subcellular location">
    <subcellularLocation>
        <location evidence="1">Mitochondrion</location>
    </subcellularLocation>
</comment>
<dbReference type="InterPro" id="IPR020843">
    <property type="entry name" value="ER"/>
</dbReference>
<evidence type="ECO:0000259" key="13">
    <source>
        <dbReference type="SMART" id="SM00829"/>
    </source>
</evidence>
<dbReference type="EC" id="1.3.1.104" evidence="11"/>
<keyword evidence="10" id="KW-0275">Fatty acid biosynthesis</keyword>
<evidence type="ECO:0000256" key="7">
    <source>
        <dbReference type="ARBA" id="ARBA00023002"/>
    </source>
</evidence>
<accession>A0A1R1XZX4</accession>
<evidence type="ECO:0000256" key="3">
    <source>
        <dbReference type="ARBA" id="ARBA00022516"/>
    </source>
</evidence>
<dbReference type="GO" id="GO:0006633">
    <property type="term" value="P:fatty acid biosynthetic process"/>
    <property type="evidence" value="ECO:0007669"/>
    <property type="project" value="UniProtKB-KW"/>
</dbReference>